<dbReference type="AlphaFoldDB" id="A0A918X9F2"/>
<dbReference type="EMBL" id="BMXL01000004">
    <property type="protein sequence ID" value="GHD19559.1"/>
    <property type="molecule type" value="Genomic_DNA"/>
</dbReference>
<organism evidence="3 4">
    <name type="scientific">Nocardiopsis kunsanensis</name>
    <dbReference type="NCBI Taxonomy" id="141693"/>
    <lineage>
        <taxon>Bacteria</taxon>
        <taxon>Bacillati</taxon>
        <taxon>Actinomycetota</taxon>
        <taxon>Actinomycetes</taxon>
        <taxon>Streptosporangiales</taxon>
        <taxon>Nocardiopsidaceae</taxon>
        <taxon>Nocardiopsis</taxon>
    </lineage>
</organism>
<name>A0A918X9F2_9ACTN</name>
<protein>
    <recommendedName>
        <fullName evidence="2">DUF4097 domain-containing protein</fullName>
    </recommendedName>
</protein>
<feature type="region of interest" description="Disordered" evidence="1">
    <location>
        <begin position="1"/>
        <end position="42"/>
    </location>
</feature>
<sequence length="95" mass="9674">MEAESTSGSTSIGDFTDATVSSASGGVQAHSDQQVESLTVETTSGSVTLQVPDQPYEISNSSSFGNFRIDVGTSPGATARISIDTSSGSVQLTRP</sequence>
<evidence type="ECO:0000259" key="2">
    <source>
        <dbReference type="Pfam" id="PF13349"/>
    </source>
</evidence>
<comment type="caution">
    <text evidence="3">The sequence shown here is derived from an EMBL/GenBank/DDBJ whole genome shotgun (WGS) entry which is preliminary data.</text>
</comment>
<dbReference type="InterPro" id="IPR025164">
    <property type="entry name" value="Toastrack_DUF4097"/>
</dbReference>
<dbReference type="Proteomes" id="UP000654947">
    <property type="component" value="Unassembled WGS sequence"/>
</dbReference>
<accession>A0A918X9F2</accession>
<proteinExistence type="predicted"/>
<evidence type="ECO:0000313" key="4">
    <source>
        <dbReference type="Proteomes" id="UP000654947"/>
    </source>
</evidence>
<feature type="domain" description="DUF4097" evidence="2">
    <location>
        <begin position="4"/>
        <end position="92"/>
    </location>
</feature>
<dbReference type="Pfam" id="PF13349">
    <property type="entry name" value="DUF4097"/>
    <property type="match status" value="1"/>
</dbReference>
<evidence type="ECO:0000256" key="1">
    <source>
        <dbReference type="SAM" id="MobiDB-lite"/>
    </source>
</evidence>
<reference evidence="3 4" key="1">
    <citation type="journal article" date="2014" name="Int. J. Syst. Evol. Microbiol.">
        <title>Complete genome sequence of Corynebacterium casei LMG S-19264T (=DSM 44701T), isolated from a smear-ripened cheese.</title>
        <authorList>
            <consortium name="US DOE Joint Genome Institute (JGI-PGF)"/>
            <person name="Walter F."/>
            <person name="Albersmeier A."/>
            <person name="Kalinowski J."/>
            <person name="Ruckert C."/>
        </authorList>
    </citation>
    <scope>NUCLEOTIDE SEQUENCE [LARGE SCALE GENOMIC DNA]</scope>
    <source>
        <strain evidence="3 4">KCTC 19473</strain>
    </source>
</reference>
<keyword evidence="4" id="KW-1185">Reference proteome</keyword>
<evidence type="ECO:0000313" key="3">
    <source>
        <dbReference type="EMBL" id="GHD19559.1"/>
    </source>
</evidence>
<gene>
    <name evidence="3" type="ORF">GCM10007147_10540</name>
</gene>